<dbReference type="Proteomes" id="UP000501122">
    <property type="component" value="Chromosome"/>
</dbReference>
<proteinExistence type="predicted"/>
<evidence type="ECO:0000313" key="1">
    <source>
        <dbReference type="EMBL" id="QHW12299.1"/>
    </source>
</evidence>
<dbReference type="RefSeq" id="WP_164952931.1">
    <property type="nucleotide sequence ID" value="NZ_CP047363.1"/>
</dbReference>
<organism evidence="1">
    <name type="scientific">Macrococcoides canis</name>
    <dbReference type="NCBI Taxonomy" id="1855823"/>
    <lineage>
        <taxon>Bacteria</taxon>
        <taxon>Bacillati</taxon>
        <taxon>Bacillota</taxon>
        <taxon>Bacilli</taxon>
        <taxon>Bacillales</taxon>
        <taxon>Staphylococcaceae</taxon>
        <taxon>Macrococcoides</taxon>
    </lineage>
</organism>
<protein>
    <submittedName>
        <fullName evidence="2">AAA family ATPase</fullName>
    </submittedName>
</protein>
<dbReference type="EMBL" id="MN728681">
    <property type="protein sequence ID" value="QHW12299.1"/>
    <property type="molecule type" value="Genomic_DNA"/>
</dbReference>
<dbReference type="EMBL" id="CP047363">
    <property type="protein sequence ID" value="QIH77386.1"/>
    <property type="molecule type" value="Genomic_DNA"/>
</dbReference>
<reference evidence="1" key="1">
    <citation type="journal article" date="2020" name="Antimicrob. Agents Chemother.">
        <title>The novel macrolide resistance genes mef(D), msr(F) and msr(H) are present on resistance islands in Macrococcus canis, Macrococcus caseolyticus and Staphylococcus aureus.</title>
        <authorList>
            <person name="Schwendener S."/>
            <person name="Dona V."/>
            <person name="Perreten V."/>
        </authorList>
    </citation>
    <scope>NUCLEOTIDE SEQUENCE</scope>
    <source>
        <strain evidence="1">Epi0076A</strain>
    </source>
</reference>
<dbReference type="AlphaFoldDB" id="A0A6G5ZZK6"/>
<evidence type="ECO:0000313" key="2">
    <source>
        <dbReference type="EMBL" id="QIH77386.1"/>
    </source>
</evidence>
<name>A0A6G5ZZK6_9STAP</name>
<accession>A0A6G5ZZK6</accession>
<gene>
    <name evidence="1" type="ORF">0076A_00012</name>
    <name evidence="2" type="ORF">GTN30_01710</name>
</gene>
<sequence>MNLNISEETQIKNLYNHNLLYCIYPTKKALANIHPINKGKYSIMLEKGEEQFKIVFFKTEVLDFYFKNPEYIIFDQGCKGTIAKKDEYYDEDYENEYIKDFGMGYIKGDSLDRVVGIMLADLYKLSNKQQSFIEYFEYKNQEDCYIHPDYLKNTILGEWLDNIWIFDAILYEQLYVNELCEKMNIPHLFKKSFNPVTDEYPENYRTLIVPTSNNYYEFISDIEKMFVHSISYDFFNESGFLIKSVERKNNDGTLKGSLQMFEEWLKVNVKGDENVINTVIKPLKNIRKIRQIPAHQLIKNDKDKKYFEDQHQIIVDLYKAIKFLRLFFNKHPLCADFIVPNFLDESPIIFY</sequence>